<reference evidence="1" key="1">
    <citation type="journal article" date="2014" name="Front. Microbiol.">
        <title>High frequency of phylogenetically diverse reductive dehalogenase-homologous genes in deep subseafloor sedimentary metagenomes.</title>
        <authorList>
            <person name="Kawai M."/>
            <person name="Futagami T."/>
            <person name="Toyoda A."/>
            <person name="Takaki Y."/>
            <person name="Nishi S."/>
            <person name="Hori S."/>
            <person name="Arai W."/>
            <person name="Tsubouchi T."/>
            <person name="Morono Y."/>
            <person name="Uchiyama I."/>
            <person name="Ito T."/>
            <person name="Fujiyama A."/>
            <person name="Inagaki F."/>
            <person name="Takami H."/>
        </authorList>
    </citation>
    <scope>NUCLEOTIDE SEQUENCE</scope>
    <source>
        <strain evidence="1">Expedition CK06-06</strain>
    </source>
</reference>
<protein>
    <recommendedName>
        <fullName evidence="2">Microcin J25-processing protein McjB C-terminal domain-containing protein</fullName>
    </recommendedName>
</protein>
<dbReference type="EMBL" id="BARW01014806">
    <property type="protein sequence ID" value="GAI80180.1"/>
    <property type="molecule type" value="Genomic_DNA"/>
</dbReference>
<proteinExistence type="predicted"/>
<gene>
    <name evidence="1" type="ORF">S12H4_26146</name>
</gene>
<accession>X1SXW8</accession>
<sequence length="106" mass="12215">MIGLETKLEKLIREIREEPFRILSNNCFHKSFQFKRKCRELGITARVVICLGLNRAKWFGHWVTIPVPHAWGEVEGKRIELGQPPGTPGLWETVGENVKPVIAIWI</sequence>
<organism evidence="1">
    <name type="scientific">marine sediment metagenome</name>
    <dbReference type="NCBI Taxonomy" id="412755"/>
    <lineage>
        <taxon>unclassified sequences</taxon>
        <taxon>metagenomes</taxon>
        <taxon>ecological metagenomes</taxon>
    </lineage>
</organism>
<name>X1SXW8_9ZZZZ</name>
<comment type="caution">
    <text evidence="1">The sequence shown here is derived from an EMBL/GenBank/DDBJ whole genome shotgun (WGS) entry which is preliminary data.</text>
</comment>
<dbReference type="AlphaFoldDB" id="X1SXW8"/>
<evidence type="ECO:0000313" key="1">
    <source>
        <dbReference type="EMBL" id="GAI80180.1"/>
    </source>
</evidence>
<evidence type="ECO:0008006" key="2">
    <source>
        <dbReference type="Google" id="ProtNLM"/>
    </source>
</evidence>